<comment type="caution">
    <text evidence="1">The sequence shown here is derived from an EMBL/GenBank/DDBJ whole genome shotgun (WGS) entry which is preliminary data.</text>
</comment>
<organism evidence="1 2">
    <name type="scientific">Novosphingobium guangzhouense</name>
    <dbReference type="NCBI Taxonomy" id="1850347"/>
    <lineage>
        <taxon>Bacteria</taxon>
        <taxon>Pseudomonadati</taxon>
        <taxon>Pseudomonadota</taxon>
        <taxon>Alphaproteobacteria</taxon>
        <taxon>Sphingomonadales</taxon>
        <taxon>Sphingomonadaceae</taxon>
        <taxon>Novosphingobium</taxon>
    </lineage>
</organism>
<dbReference type="Proteomes" id="UP000236327">
    <property type="component" value="Unassembled WGS sequence"/>
</dbReference>
<reference evidence="1 2" key="1">
    <citation type="submission" date="2016-05" db="EMBL/GenBank/DDBJ databases">
        <title>Complete genome sequence of Novosphingobium guangzhouense SA925(T).</title>
        <authorList>
            <person name="Sha S."/>
        </authorList>
    </citation>
    <scope>NUCLEOTIDE SEQUENCE [LARGE SCALE GENOMIC DNA]</scope>
    <source>
        <strain evidence="1 2">SA925</strain>
    </source>
</reference>
<sequence>MSGNGKSPALVAALETIVGSAYVLIDPLETQRRRDGIAPWQRSDCRGGRADRLRWIGSIGGAA</sequence>
<proteinExistence type="predicted"/>
<gene>
    <name evidence="1" type="ORF">A8V01_17825</name>
</gene>
<evidence type="ECO:0000313" key="2">
    <source>
        <dbReference type="Proteomes" id="UP000236327"/>
    </source>
</evidence>
<evidence type="ECO:0000313" key="1">
    <source>
        <dbReference type="EMBL" id="PNU05237.1"/>
    </source>
</evidence>
<name>A0A2K2G2I0_9SPHN</name>
<dbReference type="AlphaFoldDB" id="A0A2K2G2I0"/>
<accession>A0A2K2G2I0</accession>
<keyword evidence="2" id="KW-1185">Reference proteome</keyword>
<protein>
    <submittedName>
        <fullName evidence="1">Uncharacterized protein</fullName>
    </submittedName>
</protein>
<dbReference type="EMBL" id="LYMM01000028">
    <property type="protein sequence ID" value="PNU05237.1"/>
    <property type="molecule type" value="Genomic_DNA"/>
</dbReference>